<name>A0A4R5CCJ0_9ACTN</name>
<keyword evidence="1" id="KW-0472">Membrane</keyword>
<gene>
    <name evidence="2" type="ORF">E1298_01355</name>
</gene>
<accession>A0A4R5CCJ0</accession>
<feature type="transmembrane region" description="Helical" evidence="1">
    <location>
        <begin position="23"/>
        <end position="46"/>
    </location>
</feature>
<sequence length="66" mass="7878">MYVQAPPPPVPGRRGMSLVGHGFNWTLTFFTCGLWLVVYGFWWATVRSLQVWRNWRNRKKYNKVYG</sequence>
<keyword evidence="1" id="KW-1133">Transmembrane helix</keyword>
<dbReference type="AlphaFoldDB" id="A0A4R5CCJ0"/>
<dbReference type="Proteomes" id="UP000294513">
    <property type="component" value="Unassembled WGS sequence"/>
</dbReference>
<dbReference type="OrthoDB" id="9882670at2"/>
<organism evidence="2 3">
    <name type="scientific">Actinomadura rubrisoli</name>
    <dbReference type="NCBI Taxonomy" id="2530368"/>
    <lineage>
        <taxon>Bacteria</taxon>
        <taxon>Bacillati</taxon>
        <taxon>Actinomycetota</taxon>
        <taxon>Actinomycetes</taxon>
        <taxon>Streptosporangiales</taxon>
        <taxon>Thermomonosporaceae</taxon>
        <taxon>Actinomadura</taxon>
    </lineage>
</organism>
<keyword evidence="1" id="KW-0812">Transmembrane</keyword>
<proteinExistence type="predicted"/>
<evidence type="ECO:0000256" key="1">
    <source>
        <dbReference type="SAM" id="Phobius"/>
    </source>
</evidence>
<dbReference type="RefSeq" id="WP_131888872.1">
    <property type="nucleotide sequence ID" value="NZ_SMKU01000002.1"/>
</dbReference>
<protein>
    <submittedName>
        <fullName evidence="2">Uncharacterized protein</fullName>
    </submittedName>
</protein>
<dbReference type="EMBL" id="SMKU01000002">
    <property type="protein sequence ID" value="TDD97711.1"/>
    <property type="molecule type" value="Genomic_DNA"/>
</dbReference>
<evidence type="ECO:0000313" key="3">
    <source>
        <dbReference type="Proteomes" id="UP000294513"/>
    </source>
</evidence>
<keyword evidence="3" id="KW-1185">Reference proteome</keyword>
<reference evidence="2 3" key="1">
    <citation type="submission" date="2019-03" db="EMBL/GenBank/DDBJ databases">
        <title>Draft genome sequences of novel Actinobacteria.</title>
        <authorList>
            <person name="Sahin N."/>
            <person name="Ay H."/>
            <person name="Saygin H."/>
        </authorList>
    </citation>
    <scope>NUCLEOTIDE SEQUENCE [LARGE SCALE GENOMIC DNA]</scope>
    <source>
        <strain evidence="2 3">H3C3</strain>
    </source>
</reference>
<comment type="caution">
    <text evidence="2">The sequence shown here is derived from an EMBL/GenBank/DDBJ whole genome shotgun (WGS) entry which is preliminary data.</text>
</comment>
<evidence type="ECO:0000313" key="2">
    <source>
        <dbReference type="EMBL" id="TDD97711.1"/>
    </source>
</evidence>